<evidence type="ECO:0000256" key="4">
    <source>
        <dbReference type="ARBA" id="ARBA00023163"/>
    </source>
</evidence>
<evidence type="ECO:0000313" key="6">
    <source>
        <dbReference type="EMBL" id="MDQ0391616.1"/>
    </source>
</evidence>
<evidence type="ECO:0000313" key="7">
    <source>
        <dbReference type="Proteomes" id="UP001237448"/>
    </source>
</evidence>
<dbReference type="Pfam" id="PF00126">
    <property type="entry name" value="HTH_1"/>
    <property type="match status" value="1"/>
</dbReference>
<dbReference type="Gene3D" id="3.40.190.10">
    <property type="entry name" value="Periplasmic binding protein-like II"/>
    <property type="match status" value="2"/>
</dbReference>
<proteinExistence type="inferred from homology"/>
<dbReference type="EMBL" id="JAUSVK010000001">
    <property type="protein sequence ID" value="MDQ0391616.1"/>
    <property type="molecule type" value="Genomic_DNA"/>
</dbReference>
<dbReference type="PANTHER" id="PTHR30579:SF7">
    <property type="entry name" value="HTH-TYPE TRANSCRIPTIONAL REGULATOR LRHA-RELATED"/>
    <property type="match status" value="1"/>
</dbReference>
<protein>
    <submittedName>
        <fullName evidence="6">DNA-binding transcriptional LysR family regulator</fullName>
    </submittedName>
</protein>
<evidence type="ECO:0000256" key="1">
    <source>
        <dbReference type="ARBA" id="ARBA00009437"/>
    </source>
</evidence>
<keyword evidence="2" id="KW-0805">Transcription regulation</keyword>
<keyword evidence="4" id="KW-0804">Transcription</keyword>
<dbReference type="SUPFAM" id="SSF53850">
    <property type="entry name" value="Periplasmic binding protein-like II"/>
    <property type="match status" value="1"/>
</dbReference>
<reference evidence="6 7" key="1">
    <citation type="submission" date="2023-07" db="EMBL/GenBank/DDBJ databases">
        <title>Genomic Encyclopedia of Type Strains, Phase IV (KMG-IV): sequencing the most valuable type-strain genomes for metagenomic binning, comparative biology and taxonomic classification.</title>
        <authorList>
            <person name="Goeker M."/>
        </authorList>
    </citation>
    <scope>NUCLEOTIDE SEQUENCE [LARGE SCALE GENOMIC DNA]</scope>
    <source>
        <strain evidence="6 7">DSM 5896</strain>
    </source>
</reference>
<dbReference type="SUPFAM" id="SSF46785">
    <property type="entry name" value="Winged helix' DNA-binding domain"/>
    <property type="match status" value="1"/>
</dbReference>
<evidence type="ECO:0000256" key="3">
    <source>
        <dbReference type="ARBA" id="ARBA00023125"/>
    </source>
</evidence>
<dbReference type="PROSITE" id="PS50931">
    <property type="entry name" value="HTH_LYSR"/>
    <property type="match status" value="1"/>
</dbReference>
<dbReference type="InterPro" id="IPR050176">
    <property type="entry name" value="LTTR"/>
</dbReference>
<evidence type="ECO:0000259" key="5">
    <source>
        <dbReference type="PROSITE" id="PS50931"/>
    </source>
</evidence>
<dbReference type="InterPro" id="IPR005119">
    <property type="entry name" value="LysR_subst-bd"/>
</dbReference>
<dbReference type="GO" id="GO:0003677">
    <property type="term" value="F:DNA binding"/>
    <property type="evidence" value="ECO:0007669"/>
    <property type="project" value="UniProtKB-KW"/>
</dbReference>
<comment type="similarity">
    <text evidence="1">Belongs to the LysR transcriptional regulatory family.</text>
</comment>
<feature type="domain" description="HTH lysR-type" evidence="5">
    <location>
        <begin position="4"/>
        <end position="61"/>
    </location>
</feature>
<keyword evidence="3 6" id="KW-0238">DNA-binding</keyword>
<sequence length="285" mass="31336">MIYFDPYLLRAFLTVAEIGTVNGTAAALGRTQAAVSMQIRKLEGLVGTRLFERSSKGLTITADGQLLTAYAREILSLNEEIGKRLQNSQIEGRVRLGVVEDFAATRLIHILKAFRDQNPKVDIDIIVEPNKRLAAMFENQKLDVVVCDVSQVNRKPMLVWGEELLWVVRSDIAVSAGTSLPIIMFEESCPWRTAAMAALADRDIQWKIVCEASTLVAMVTAVRVGIGIGPMICDTIPEDCRILDRAAGLPVPVRIDVGLYAQSAASAEADYLARFIARYSRRGLA</sequence>
<dbReference type="RefSeq" id="WP_307424225.1">
    <property type="nucleotide sequence ID" value="NZ_JAUSVK010000001.1"/>
</dbReference>
<name>A0ABU0FAG5_9HYPH</name>
<dbReference type="PANTHER" id="PTHR30579">
    <property type="entry name" value="TRANSCRIPTIONAL REGULATOR"/>
    <property type="match status" value="1"/>
</dbReference>
<dbReference type="InterPro" id="IPR000847">
    <property type="entry name" value="LysR_HTH_N"/>
</dbReference>
<gene>
    <name evidence="6" type="ORF">J3R73_001408</name>
</gene>
<comment type="caution">
    <text evidence="6">The sequence shown here is derived from an EMBL/GenBank/DDBJ whole genome shotgun (WGS) entry which is preliminary data.</text>
</comment>
<organism evidence="6 7">
    <name type="scientific">Labrys monachus</name>
    <dbReference type="NCBI Taxonomy" id="217067"/>
    <lineage>
        <taxon>Bacteria</taxon>
        <taxon>Pseudomonadati</taxon>
        <taxon>Pseudomonadota</taxon>
        <taxon>Alphaproteobacteria</taxon>
        <taxon>Hyphomicrobiales</taxon>
        <taxon>Xanthobacteraceae</taxon>
        <taxon>Labrys</taxon>
    </lineage>
</organism>
<dbReference type="Proteomes" id="UP001237448">
    <property type="component" value="Unassembled WGS sequence"/>
</dbReference>
<dbReference type="Gene3D" id="1.10.10.10">
    <property type="entry name" value="Winged helix-like DNA-binding domain superfamily/Winged helix DNA-binding domain"/>
    <property type="match status" value="1"/>
</dbReference>
<dbReference type="InterPro" id="IPR036390">
    <property type="entry name" value="WH_DNA-bd_sf"/>
</dbReference>
<keyword evidence="7" id="KW-1185">Reference proteome</keyword>
<dbReference type="Pfam" id="PF03466">
    <property type="entry name" value="LysR_substrate"/>
    <property type="match status" value="1"/>
</dbReference>
<dbReference type="InterPro" id="IPR036388">
    <property type="entry name" value="WH-like_DNA-bd_sf"/>
</dbReference>
<accession>A0ABU0FAG5</accession>
<evidence type="ECO:0000256" key="2">
    <source>
        <dbReference type="ARBA" id="ARBA00023015"/>
    </source>
</evidence>